<dbReference type="EMBL" id="JACIBY010000005">
    <property type="protein sequence ID" value="MBB3838911.1"/>
    <property type="molecule type" value="Genomic_DNA"/>
</dbReference>
<evidence type="ECO:0000313" key="2">
    <source>
        <dbReference type="Proteomes" id="UP000541352"/>
    </source>
</evidence>
<sequence>MRNPFEYEAANNLSEEDILDYYIEDHNFSRFIISPRNIFLTGERGTGKTMTLLYYSAKIEYLKSKKEKREFDFHNIGIHIPCKTPLIYKQEYELLNDFKAYLVSEHYLTLYIANELVTSLHAIREIENAFIKHNLKLKNDFEYLTGEALPSEKSFLESISIFSHREVIKTQRKINSPDFDEFYNNTYSLNSLILPLLEMIKSVPFMGNAHFMFMLDDAHDLNSFQKKIVNSWIAYRDHSNYSFKVAITSEKEYHFTTASGGSIIEDHDFTKVEKENPFRNSRSDFGKMAKDIIERRLSLYNINISAEHFFPTNPSMIKGLEEAKEIVRKEYLTKNPSASQKQVSDYVYKYHRAYYFGQRHSKANLPPYSGLEIIVQLSTGVIRNLLAPCHEMFEMVLSNQQINNSNIKEISPTIQTEAIKSISKRKWESIEHLHRNIEGCSENDKNYILNMFNNLMTLFRDRLQSNLSEPRAIKFIITEHKSEAMRKLEHLLLIAQKAQLLYMRTGRSKDDGKHTSYYEPNRLLLPDRGLDPIGQHSEISIKSTDLWAAASKNKRLKEATQLLQPPTLFDDYD</sequence>
<proteinExistence type="predicted"/>
<organism evidence="1 2">
    <name type="scientific">Runella defluvii</name>
    <dbReference type="NCBI Taxonomy" id="370973"/>
    <lineage>
        <taxon>Bacteria</taxon>
        <taxon>Pseudomonadati</taxon>
        <taxon>Bacteroidota</taxon>
        <taxon>Cytophagia</taxon>
        <taxon>Cytophagales</taxon>
        <taxon>Spirosomataceae</taxon>
        <taxon>Runella</taxon>
    </lineage>
</organism>
<evidence type="ECO:0000313" key="1">
    <source>
        <dbReference type="EMBL" id="MBB3838911.1"/>
    </source>
</evidence>
<name>A0A7W5ZKU4_9BACT</name>
<dbReference type="Pfam" id="PF24389">
    <property type="entry name" value="ORC-CDC6-like"/>
    <property type="match status" value="1"/>
</dbReference>
<reference evidence="1 2" key="1">
    <citation type="submission" date="2020-08" db="EMBL/GenBank/DDBJ databases">
        <title>Genomic Encyclopedia of Type Strains, Phase IV (KMG-IV): sequencing the most valuable type-strain genomes for metagenomic binning, comparative biology and taxonomic classification.</title>
        <authorList>
            <person name="Goeker M."/>
        </authorList>
    </citation>
    <scope>NUCLEOTIDE SEQUENCE [LARGE SCALE GENOMIC DNA]</scope>
    <source>
        <strain evidence="1 2">DSM 17976</strain>
    </source>
</reference>
<gene>
    <name evidence="1" type="ORF">FHS57_002917</name>
</gene>
<dbReference type="InterPro" id="IPR056955">
    <property type="entry name" value="ORC-CDC6-like"/>
</dbReference>
<comment type="caution">
    <text evidence="1">The sequence shown here is derived from an EMBL/GenBank/DDBJ whole genome shotgun (WGS) entry which is preliminary data.</text>
</comment>
<accession>A0A7W5ZKU4</accession>
<protein>
    <submittedName>
        <fullName evidence="1">Uncharacterized protein</fullName>
    </submittedName>
</protein>
<dbReference type="AlphaFoldDB" id="A0A7W5ZKU4"/>
<keyword evidence="2" id="KW-1185">Reference proteome</keyword>
<dbReference type="RefSeq" id="WP_183974709.1">
    <property type="nucleotide sequence ID" value="NZ_JACIBY010000005.1"/>
</dbReference>
<dbReference type="Proteomes" id="UP000541352">
    <property type="component" value="Unassembled WGS sequence"/>
</dbReference>